<evidence type="ECO:0000259" key="1">
    <source>
        <dbReference type="Pfam" id="PF12146"/>
    </source>
</evidence>
<dbReference type="SUPFAM" id="SSF53474">
    <property type="entry name" value="alpha/beta-Hydrolases"/>
    <property type="match status" value="1"/>
</dbReference>
<protein>
    <recommendedName>
        <fullName evidence="1">Serine aminopeptidase S33 domain-containing protein</fullName>
    </recommendedName>
</protein>
<sequence>MSNYKSLFSSFLGRMKIPEKTLSKIIYFTDLKKDTKNLDLIKNDINFIEKNYEGINYKIPFIKINPEINNFPDKIFIIAHGRSSMYFLYENLKTLSNKIGITFIIYQHPGYYLSSPEVPSENNWNNAFKILVDNFISENPEKEIILLGFSVGTSILANYIYNSEKNIRFGLASLINSLPEMVCGETNEKLKIVLKNHLFDKVPKLFEKELNFPVFYAEDDEFLNYEKIKSLEHINFKGDHYFFNNVDNLEFLVKCFI</sequence>
<dbReference type="EMBL" id="MN740597">
    <property type="protein sequence ID" value="QHS78467.1"/>
    <property type="molecule type" value="Genomic_DNA"/>
</dbReference>
<accession>A0A6C0AF95</accession>
<feature type="domain" description="Serine aminopeptidase S33" evidence="1">
    <location>
        <begin position="72"/>
        <end position="171"/>
    </location>
</feature>
<dbReference type="Gene3D" id="3.40.50.1820">
    <property type="entry name" value="alpha/beta hydrolase"/>
    <property type="match status" value="1"/>
</dbReference>
<evidence type="ECO:0000313" key="2">
    <source>
        <dbReference type="EMBL" id="QHS78467.1"/>
    </source>
</evidence>
<dbReference type="InterPro" id="IPR029058">
    <property type="entry name" value="AB_hydrolase_fold"/>
</dbReference>
<dbReference type="Pfam" id="PF12146">
    <property type="entry name" value="Hydrolase_4"/>
    <property type="match status" value="1"/>
</dbReference>
<name>A0A6C0AF95_9ZZZZ</name>
<dbReference type="AlphaFoldDB" id="A0A6C0AF95"/>
<organism evidence="2">
    <name type="scientific">viral metagenome</name>
    <dbReference type="NCBI Taxonomy" id="1070528"/>
    <lineage>
        <taxon>unclassified sequences</taxon>
        <taxon>metagenomes</taxon>
        <taxon>organismal metagenomes</taxon>
    </lineage>
</organism>
<reference evidence="2" key="1">
    <citation type="journal article" date="2020" name="Nature">
        <title>Giant virus diversity and host interactions through global metagenomics.</title>
        <authorList>
            <person name="Schulz F."/>
            <person name="Roux S."/>
            <person name="Paez-Espino D."/>
            <person name="Jungbluth S."/>
            <person name="Walsh D.A."/>
            <person name="Denef V.J."/>
            <person name="McMahon K.D."/>
            <person name="Konstantinidis K.T."/>
            <person name="Eloe-Fadrosh E.A."/>
            <person name="Kyrpides N.C."/>
            <person name="Woyke T."/>
        </authorList>
    </citation>
    <scope>NUCLEOTIDE SEQUENCE</scope>
    <source>
        <strain evidence="2">GVMAG-S-1021933-23</strain>
    </source>
</reference>
<dbReference type="InterPro" id="IPR022742">
    <property type="entry name" value="Hydrolase_4"/>
</dbReference>
<proteinExistence type="predicted"/>